<name>A0ABQ3QS32_9ACTN</name>
<dbReference type="EMBL" id="BNDY01000017">
    <property type="protein sequence ID" value="GHI40067.1"/>
    <property type="molecule type" value="Genomic_DNA"/>
</dbReference>
<accession>A0ABQ3QS32</accession>
<evidence type="ECO:0000313" key="2">
    <source>
        <dbReference type="Proteomes" id="UP001050808"/>
    </source>
</evidence>
<organism evidence="1 2">
    <name type="scientific">Streptomyces violascens</name>
    <dbReference type="NCBI Taxonomy" id="67381"/>
    <lineage>
        <taxon>Bacteria</taxon>
        <taxon>Bacillati</taxon>
        <taxon>Actinomycetota</taxon>
        <taxon>Actinomycetes</taxon>
        <taxon>Kitasatosporales</taxon>
        <taxon>Streptomycetaceae</taxon>
        <taxon>Streptomyces</taxon>
    </lineage>
</organism>
<reference evidence="1" key="1">
    <citation type="submission" date="2024-05" db="EMBL/GenBank/DDBJ databases">
        <title>Whole genome shotgun sequence of Streptomyces violascens NBRC 12920.</title>
        <authorList>
            <person name="Komaki H."/>
            <person name="Tamura T."/>
        </authorList>
    </citation>
    <scope>NUCLEOTIDE SEQUENCE</scope>
    <source>
        <strain evidence="1">NBRC 12920</strain>
    </source>
</reference>
<dbReference type="Proteomes" id="UP001050808">
    <property type="component" value="Unassembled WGS sequence"/>
</dbReference>
<dbReference type="RefSeq" id="WP_226599103.1">
    <property type="nucleotide sequence ID" value="NZ_BNDY01000017.1"/>
</dbReference>
<proteinExistence type="predicted"/>
<sequence>MIAVAGHRKWIAGAVQLLHLYDTEPQTASWAVWDQRIFTNAETVQLLQTRYLELPHSVPAMAALRSALHITPTATLTAAHLITRASGMRPALAAGFFHDLILAARPETAGPLPDLHTSVRAGGIAPRGRRGVGQVSARRLSCIITSWNAYTAGDTWEAAFGPDDPMPATHSVTTAPPPVAADDFCV</sequence>
<keyword evidence="2" id="KW-1185">Reference proteome</keyword>
<gene>
    <name evidence="1" type="ORF">Sviol_44750</name>
</gene>
<protein>
    <submittedName>
        <fullName evidence="1">Uncharacterized protein</fullName>
    </submittedName>
</protein>
<evidence type="ECO:0000313" key="1">
    <source>
        <dbReference type="EMBL" id="GHI40067.1"/>
    </source>
</evidence>
<comment type="caution">
    <text evidence="1">The sequence shown here is derived from an EMBL/GenBank/DDBJ whole genome shotgun (WGS) entry which is preliminary data.</text>
</comment>